<organism evidence="2 3">
    <name type="scientific">Chitinophaga terrae</name>
    <name type="common">ex Kim and Jung 2007</name>
    <dbReference type="NCBI Taxonomy" id="408074"/>
    <lineage>
        <taxon>Bacteria</taxon>
        <taxon>Pseudomonadati</taxon>
        <taxon>Bacteroidota</taxon>
        <taxon>Chitinophagia</taxon>
        <taxon>Chitinophagales</taxon>
        <taxon>Chitinophagaceae</taxon>
        <taxon>Chitinophaga</taxon>
    </lineage>
</organism>
<proteinExistence type="predicted"/>
<evidence type="ECO:0000313" key="2">
    <source>
        <dbReference type="EMBL" id="SEB07014.1"/>
    </source>
</evidence>
<accession>A0A1H4GBT9</accession>
<dbReference type="AlphaFoldDB" id="A0A1H4GBT9"/>
<name>A0A1H4GBT9_9BACT</name>
<keyword evidence="1" id="KW-0472">Membrane</keyword>
<reference evidence="3" key="1">
    <citation type="submission" date="2016-10" db="EMBL/GenBank/DDBJ databases">
        <authorList>
            <person name="Varghese N."/>
            <person name="Submissions S."/>
        </authorList>
    </citation>
    <scope>NUCLEOTIDE SEQUENCE [LARGE SCALE GENOMIC DNA]</scope>
    <source>
        <strain evidence="3">DSM 23920</strain>
    </source>
</reference>
<evidence type="ECO:0000313" key="3">
    <source>
        <dbReference type="Proteomes" id="UP000199656"/>
    </source>
</evidence>
<sequence length="73" mass="8678">MIHVFDNLGTERHPVTCATFMSNEKNNYEEIFGFHLLVRVILTFTVFGSFIKILIFLEFKKNMRFDLIYSLLN</sequence>
<evidence type="ECO:0000256" key="1">
    <source>
        <dbReference type="SAM" id="Phobius"/>
    </source>
</evidence>
<dbReference type="STRING" id="408074.SAMN05660909_05146"/>
<feature type="transmembrane region" description="Helical" evidence="1">
    <location>
        <begin position="31"/>
        <end position="57"/>
    </location>
</feature>
<dbReference type="Proteomes" id="UP000199656">
    <property type="component" value="Unassembled WGS sequence"/>
</dbReference>
<protein>
    <submittedName>
        <fullName evidence="2">Uncharacterized protein</fullName>
    </submittedName>
</protein>
<keyword evidence="1" id="KW-1133">Transmembrane helix</keyword>
<keyword evidence="1" id="KW-0812">Transmembrane</keyword>
<dbReference type="EMBL" id="FNRL01000036">
    <property type="protein sequence ID" value="SEB07014.1"/>
    <property type="molecule type" value="Genomic_DNA"/>
</dbReference>
<gene>
    <name evidence="2" type="ORF">SAMN05660909_05146</name>
</gene>
<keyword evidence="3" id="KW-1185">Reference proteome</keyword>